<protein>
    <submittedName>
        <fullName evidence="2">Uncharacterized protein</fullName>
    </submittedName>
</protein>
<evidence type="ECO:0000313" key="3">
    <source>
        <dbReference type="Proteomes" id="UP000028547"/>
    </source>
</evidence>
<dbReference type="EMBL" id="JPMI01000220">
    <property type="protein sequence ID" value="KFA90228.1"/>
    <property type="molecule type" value="Genomic_DNA"/>
</dbReference>
<gene>
    <name evidence="2" type="ORF">Q664_30130</name>
</gene>
<dbReference type="AlphaFoldDB" id="A0A084SP43"/>
<sequence>MAGLPPVRRHEMAKKKDPPYAEHIEHVQATHPEPWPGIKGRSEDHENELPTGTQRADQAGVTEAQRKLEHEMHEEEEPARE</sequence>
<name>A0A084SP43_9BACT</name>
<feature type="compositionally biased region" description="Basic and acidic residues" evidence="1">
    <location>
        <begin position="64"/>
        <end position="81"/>
    </location>
</feature>
<evidence type="ECO:0000256" key="1">
    <source>
        <dbReference type="SAM" id="MobiDB-lite"/>
    </source>
</evidence>
<accession>A0A084SP43</accession>
<feature type="region of interest" description="Disordered" evidence="1">
    <location>
        <begin position="1"/>
        <end position="81"/>
    </location>
</feature>
<dbReference type="Proteomes" id="UP000028547">
    <property type="component" value="Unassembled WGS sequence"/>
</dbReference>
<evidence type="ECO:0000313" key="2">
    <source>
        <dbReference type="EMBL" id="KFA90228.1"/>
    </source>
</evidence>
<reference evidence="2 3" key="1">
    <citation type="submission" date="2014-07" db="EMBL/GenBank/DDBJ databases">
        <title>Draft Genome Sequence of Gephyronic Acid Producer, Cystobacter violaceus Strain Cb vi76.</title>
        <authorList>
            <person name="Stevens D.C."/>
            <person name="Young J."/>
            <person name="Carmichael R."/>
            <person name="Tan J."/>
            <person name="Taylor R.E."/>
        </authorList>
    </citation>
    <scope>NUCLEOTIDE SEQUENCE [LARGE SCALE GENOMIC DNA]</scope>
    <source>
        <strain evidence="2 3">Cb vi76</strain>
    </source>
</reference>
<comment type="caution">
    <text evidence="2">The sequence shown here is derived from an EMBL/GenBank/DDBJ whole genome shotgun (WGS) entry which is preliminary data.</text>
</comment>
<organism evidence="2 3">
    <name type="scientific">Archangium violaceum Cb vi76</name>
    <dbReference type="NCBI Taxonomy" id="1406225"/>
    <lineage>
        <taxon>Bacteria</taxon>
        <taxon>Pseudomonadati</taxon>
        <taxon>Myxococcota</taxon>
        <taxon>Myxococcia</taxon>
        <taxon>Myxococcales</taxon>
        <taxon>Cystobacterineae</taxon>
        <taxon>Archangiaceae</taxon>
        <taxon>Archangium</taxon>
    </lineage>
</organism>
<feature type="compositionally biased region" description="Basic and acidic residues" evidence="1">
    <location>
        <begin position="8"/>
        <end position="28"/>
    </location>
</feature>
<proteinExistence type="predicted"/>